<feature type="region of interest" description="Disordered" evidence="1">
    <location>
        <begin position="62"/>
        <end position="107"/>
    </location>
</feature>
<name>A0ABT0CAS5_THEVL</name>
<protein>
    <submittedName>
        <fullName evidence="3">S-layer homology domain-containing protein</fullName>
    </submittedName>
</protein>
<evidence type="ECO:0000259" key="2">
    <source>
        <dbReference type="PROSITE" id="PS51272"/>
    </source>
</evidence>
<dbReference type="Pfam" id="PF00395">
    <property type="entry name" value="SLH"/>
    <property type="match status" value="2"/>
</dbReference>
<gene>
    <name evidence="3" type="ORF">JX360_08225</name>
</gene>
<proteinExistence type="predicted"/>
<keyword evidence="4" id="KW-1185">Reference proteome</keyword>
<evidence type="ECO:0000313" key="3">
    <source>
        <dbReference type="EMBL" id="MCJ2542889.1"/>
    </source>
</evidence>
<dbReference type="PROSITE" id="PS51272">
    <property type="entry name" value="SLH"/>
    <property type="match status" value="2"/>
</dbReference>
<feature type="compositionally biased region" description="Acidic residues" evidence="1">
    <location>
        <begin position="328"/>
        <end position="339"/>
    </location>
</feature>
<dbReference type="EMBL" id="JAFIRA010000017">
    <property type="protein sequence ID" value="MCJ2542889.1"/>
    <property type="molecule type" value="Genomic_DNA"/>
</dbReference>
<sequence>MGPMKNKVLNHLLDYQPSRFQRKGCRWLRLSGVLSLIGLLSACQGTEWGEQLGRVVQPAVPAASPATSTPQLSSSPTPLPSPGLSSPQPTGVATVSPSPPLSPESSGRFVDLEAGSLVARSVNRLDQLGVFADLTGNEFQPQRSIRRGEFARWLVLANNAIHADEPSRQIRLGSASERPIFLDVPEEDPHFRYIQALGAAGLIDGDAHQEFRPNSLLSRAELIRMKAPLDLPPGQVKGSRQELEEGWGFTDVAQIPAEAVAPLVADRSLNNASTVLRTFGPIRTFNPFEPVSRGEAAIALSAFGERTAQDAVLQTPAPSLPDPTPEQESPESSESESEPEPSPPPAEPEQTADPEPDPSPDPTPAERATNPARPSPPEAAPGEIITPSESQP</sequence>
<evidence type="ECO:0000256" key="1">
    <source>
        <dbReference type="SAM" id="MobiDB-lite"/>
    </source>
</evidence>
<dbReference type="Proteomes" id="UP000830835">
    <property type="component" value="Unassembled WGS sequence"/>
</dbReference>
<comment type="caution">
    <text evidence="3">The sequence shown here is derived from an EMBL/GenBank/DDBJ whole genome shotgun (WGS) entry which is preliminary data.</text>
</comment>
<evidence type="ECO:0000313" key="4">
    <source>
        <dbReference type="Proteomes" id="UP000830835"/>
    </source>
</evidence>
<accession>A0ABT0CAS5</accession>
<feature type="domain" description="SLH" evidence="2">
    <location>
        <begin position="105"/>
        <end position="168"/>
    </location>
</feature>
<reference evidence="3" key="1">
    <citation type="submission" date="2021-02" db="EMBL/GenBank/DDBJ databases">
        <title>The CRISPR/cas machinery reduction and long-range gene transfer in the hot spring cyanobacterium Synechococcus.</title>
        <authorList>
            <person name="Dvorak P."/>
            <person name="Jahodarova E."/>
            <person name="Hasler P."/>
            <person name="Poulickova A."/>
        </authorList>
    </citation>
    <scope>NUCLEOTIDE SEQUENCE</scope>
    <source>
        <strain evidence="3">Rupite</strain>
    </source>
</reference>
<feature type="domain" description="SLH" evidence="2">
    <location>
        <begin position="177"/>
        <end position="240"/>
    </location>
</feature>
<dbReference type="PANTHER" id="PTHR33740:SF1">
    <property type="entry name" value="SLH DOMAIN PROTEIN"/>
    <property type="match status" value="1"/>
</dbReference>
<dbReference type="PANTHER" id="PTHR33740">
    <property type="entry name" value="GPI-ANCHORED ADHESIN-LIKE PROTEIN"/>
    <property type="match status" value="1"/>
</dbReference>
<feature type="compositionally biased region" description="Low complexity" evidence="1">
    <location>
        <begin position="62"/>
        <end position="91"/>
    </location>
</feature>
<feature type="region of interest" description="Disordered" evidence="1">
    <location>
        <begin position="315"/>
        <end position="392"/>
    </location>
</feature>
<dbReference type="InterPro" id="IPR001119">
    <property type="entry name" value="SLH_dom"/>
</dbReference>
<organism evidence="3 4">
    <name type="scientific">Thermostichus vulcanus str. 'Rupite'</name>
    <dbReference type="NCBI Taxonomy" id="2813851"/>
    <lineage>
        <taxon>Bacteria</taxon>
        <taxon>Bacillati</taxon>
        <taxon>Cyanobacteriota</taxon>
        <taxon>Cyanophyceae</taxon>
        <taxon>Thermostichales</taxon>
        <taxon>Thermostichaceae</taxon>
        <taxon>Thermostichus</taxon>
    </lineage>
</organism>